<gene>
    <name evidence="2" type="ORF">FCL40_02020</name>
</gene>
<dbReference type="RefSeq" id="WP_136850839.1">
    <property type="nucleotide sequence ID" value="NZ_SWCI01000001.1"/>
</dbReference>
<protein>
    <submittedName>
        <fullName evidence="2">TraB/GumN family protein</fullName>
    </submittedName>
</protein>
<organism evidence="2 3">
    <name type="scientific">Ferrimonas sediminicola</name>
    <dbReference type="NCBI Taxonomy" id="2569538"/>
    <lineage>
        <taxon>Bacteria</taxon>
        <taxon>Pseudomonadati</taxon>
        <taxon>Pseudomonadota</taxon>
        <taxon>Gammaproteobacteria</taxon>
        <taxon>Alteromonadales</taxon>
        <taxon>Ferrimonadaceae</taxon>
        <taxon>Ferrimonas</taxon>
    </lineage>
</organism>
<evidence type="ECO:0000313" key="3">
    <source>
        <dbReference type="Proteomes" id="UP000305674"/>
    </source>
</evidence>
<keyword evidence="3" id="KW-1185">Reference proteome</keyword>
<accession>A0A4U1BL25</accession>
<dbReference type="Pfam" id="PF01963">
    <property type="entry name" value="TraB_PrgY_gumN"/>
    <property type="match status" value="1"/>
</dbReference>
<comment type="caution">
    <text evidence="2">The sequence shown here is derived from an EMBL/GenBank/DDBJ whole genome shotgun (WGS) entry which is preliminary data.</text>
</comment>
<dbReference type="InterPro" id="IPR002816">
    <property type="entry name" value="TraB/PrgY/GumN_fam"/>
</dbReference>
<dbReference type="CDD" id="cd14789">
    <property type="entry name" value="Tiki"/>
    <property type="match status" value="1"/>
</dbReference>
<evidence type="ECO:0000256" key="1">
    <source>
        <dbReference type="SAM" id="SignalP"/>
    </source>
</evidence>
<feature type="signal peptide" evidence="1">
    <location>
        <begin position="1"/>
        <end position="16"/>
    </location>
</feature>
<keyword evidence="1" id="KW-0732">Signal</keyword>
<dbReference type="Proteomes" id="UP000305674">
    <property type="component" value="Unassembled WGS sequence"/>
</dbReference>
<dbReference type="InterPro" id="IPR047111">
    <property type="entry name" value="YbaP-like"/>
</dbReference>
<dbReference type="PANTHER" id="PTHR40590:SF1">
    <property type="entry name" value="CYTOPLASMIC PROTEIN"/>
    <property type="match status" value="1"/>
</dbReference>
<reference evidence="2 3" key="1">
    <citation type="submission" date="2019-04" db="EMBL/GenBank/DDBJ databases">
        <authorList>
            <person name="Hwang J.C."/>
        </authorList>
    </citation>
    <scope>NUCLEOTIDE SEQUENCE [LARGE SCALE GENOMIC DNA]</scope>
    <source>
        <strain evidence="2 3">IMCC35001</strain>
    </source>
</reference>
<evidence type="ECO:0000313" key="2">
    <source>
        <dbReference type="EMBL" id="TKB51357.1"/>
    </source>
</evidence>
<name>A0A4U1BL25_9GAMM</name>
<dbReference type="EMBL" id="SWCI01000001">
    <property type="protein sequence ID" value="TKB51357.1"/>
    <property type="molecule type" value="Genomic_DNA"/>
</dbReference>
<dbReference type="PANTHER" id="PTHR40590">
    <property type="entry name" value="CYTOPLASMIC PROTEIN-RELATED"/>
    <property type="match status" value="1"/>
</dbReference>
<dbReference type="OrthoDB" id="357294at2"/>
<dbReference type="AlphaFoldDB" id="A0A4U1BL25"/>
<feature type="chain" id="PRO_5020314229" evidence="1">
    <location>
        <begin position="17"/>
        <end position="277"/>
    </location>
</feature>
<proteinExistence type="predicted"/>
<sequence>MRLLLSLLLFTALAHAAPDDRPPFFHVQGAQGQAWLLGSVHVGQADFYPFAERIERAFEASSVLALEADTQDPAIAQQIRPFLFAKSPLPDSLSSKLAAYCGDRGMRCDPSLAPWVLSSQLLMAEMARAGYQSDHGVESYFSDRRGERPLWELEGMLLQMRVFDGLSDATQQAMLEGAMEPMDVGPLIQAWRRGDHFALAKLTFEDIAEEPEAWEALMINRNLGMRDTLIDWLGDTRGPIFVVVGAGHLVGEQSVVSLLRKQGLEVTDCWRGRCPTP</sequence>